<dbReference type="HAMAP" id="MF_02065">
    <property type="entry name" value="MltG"/>
    <property type="match status" value="1"/>
</dbReference>
<dbReference type="Pfam" id="PF02618">
    <property type="entry name" value="YceG"/>
    <property type="match status" value="1"/>
</dbReference>
<evidence type="ECO:0000256" key="7">
    <source>
        <dbReference type="HAMAP-Rule" id="MF_02065"/>
    </source>
</evidence>
<protein>
    <recommendedName>
        <fullName evidence="7">Endolytic murein transglycosylase</fullName>
        <ecNumber evidence="7">4.2.2.29</ecNumber>
    </recommendedName>
    <alternativeName>
        <fullName evidence="7">Peptidoglycan lytic transglycosylase</fullName>
    </alternativeName>
    <alternativeName>
        <fullName evidence="7">Peptidoglycan polymerization terminase</fullName>
    </alternativeName>
</protein>
<dbReference type="EMBL" id="RIZI01000195">
    <property type="protein sequence ID" value="RNF57776.1"/>
    <property type="molecule type" value="Genomic_DNA"/>
</dbReference>
<keyword evidence="1 7" id="KW-1003">Cell membrane</keyword>
<evidence type="ECO:0000256" key="4">
    <source>
        <dbReference type="ARBA" id="ARBA00023136"/>
    </source>
</evidence>
<comment type="catalytic activity">
    <reaction evidence="7">
        <text>a peptidoglycan chain = a peptidoglycan chain with N-acetyl-1,6-anhydromuramyl-[peptide] at the reducing end + a peptidoglycan chain with N-acetylglucosamine at the non-reducing end.</text>
        <dbReference type="EC" id="4.2.2.29"/>
    </reaction>
</comment>
<dbReference type="GO" id="GO:0005886">
    <property type="term" value="C:plasma membrane"/>
    <property type="evidence" value="ECO:0007669"/>
    <property type="project" value="UniProtKB-UniRule"/>
</dbReference>
<keyword evidence="4 7" id="KW-0472">Membrane</keyword>
<accession>A0A3M8QNI1</accession>
<dbReference type="GO" id="GO:0008932">
    <property type="term" value="F:lytic endotransglycosylase activity"/>
    <property type="evidence" value="ECO:0007669"/>
    <property type="project" value="UniProtKB-UniRule"/>
</dbReference>
<name>A0A3M8QNI1_9PROT</name>
<gene>
    <name evidence="7 8" type="primary">mltG</name>
    <name evidence="8" type="ORF">EC580_14205</name>
</gene>
<evidence type="ECO:0000256" key="1">
    <source>
        <dbReference type="ARBA" id="ARBA00022475"/>
    </source>
</evidence>
<dbReference type="GO" id="GO:0009252">
    <property type="term" value="P:peptidoglycan biosynthetic process"/>
    <property type="evidence" value="ECO:0007669"/>
    <property type="project" value="UniProtKB-UniRule"/>
</dbReference>
<dbReference type="NCBIfam" id="TIGR00247">
    <property type="entry name" value="endolytic transglycosylase MltG"/>
    <property type="match status" value="1"/>
</dbReference>
<keyword evidence="7" id="KW-0997">Cell inner membrane</keyword>
<evidence type="ECO:0000256" key="2">
    <source>
        <dbReference type="ARBA" id="ARBA00022692"/>
    </source>
</evidence>
<comment type="function">
    <text evidence="7">Functions as a peptidoglycan terminase that cleaves nascent peptidoglycan strands endolytically to terminate their elongation.</text>
</comment>
<dbReference type="PANTHER" id="PTHR30518:SF2">
    <property type="entry name" value="ENDOLYTIC MUREIN TRANSGLYCOSYLASE"/>
    <property type="match status" value="1"/>
</dbReference>
<dbReference type="PANTHER" id="PTHR30518">
    <property type="entry name" value="ENDOLYTIC MUREIN TRANSGLYCOSYLASE"/>
    <property type="match status" value="1"/>
</dbReference>
<evidence type="ECO:0000256" key="3">
    <source>
        <dbReference type="ARBA" id="ARBA00022989"/>
    </source>
</evidence>
<keyword evidence="6 7" id="KW-0961">Cell wall biogenesis/degradation</keyword>
<comment type="similarity">
    <text evidence="7">Belongs to the transglycosylase MltG family.</text>
</comment>
<dbReference type="GO" id="GO:0071555">
    <property type="term" value="P:cell wall organization"/>
    <property type="evidence" value="ECO:0007669"/>
    <property type="project" value="UniProtKB-KW"/>
</dbReference>
<dbReference type="RefSeq" id="WP_123106192.1">
    <property type="nucleotide sequence ID" value="NZ_CP127527.1"/>
</dbReference>
<dbReference type="CDD" id="cd08010">
    <property type="entry name" value="MltG_like"/>
    <property type="match status" value="1"/>
</dbReference>
<keyword evidence="3 7" id="KW-1133">Transmembrane helix</keyword>
<dbReference type="Gene3D" id="3.30.1490.480">
    <property type="entry name" value="Endolytic murein transglycosylase"/>
    <property type="match status" value="1"/>
</dbReference>
<proteinExistence type="inferred from homology"/>
<dbReference type="InterPro" id="IPR003770">
    <property type="entry name" value="MLTG-like"/>
</dbReference>
<evidence type="ECO:0000256" key="5">
    <source>
        <dbReference type="ARBA" id="ARBA00023239"/>
    </source>
</evidence>
<keyword evidence="2 7" id="KW-0812">Transmembrane</keyword>
<evidence type="ECO:0000256" key="6">
    <source>
        <dbReference type="ARBA" id="ARBA00023316"/>
    </source>
</evidence>
<sequence length="340" mass="37450">MSRRLALWAILLLALLLPPGYYAWCMYWPQTLPAAGVTLPLRLGSSTAQAVTDLEHSGLLPYPQVFRLALLLAGKPSLQAGLYQFHGLLSQAELLRRLIHGQSTPLFLRVIPGWRLQDVYAEMAKDAPYLDLHGLPPAALAARQLPSLGVGSVSAEGCLYPDSYRYVPGESALSVLHRAAVRMQRQLARLWSDRAPGLPLQNPYQALILASVVEKEGASADQQARIAAVFLNRLRLGMPLQSDPTVIYAMGDRYQGALTAADMRFPSPYNTYLHKGLPPTPIAMPGYSSIAAVLHPARSDDLYFIAKGKQYFYTQHYTVHLQQIRRYLQGKPGASHAATP</sequence>
<comment type="caution">
    <text evidence="8">The sequence shown here is derived from an EMBL/GenBank/DDBJ whole genome shotgun (WGS) entry which is preliminary data.</text>
</comment>
<dbReference type="AlphaFoldDB" id="A0A3M8QNI1"/>
<keyword evidence="5 7" id="KW-0456">Lyase</keyword>
<reference evidence="8" key="1">
    <citation type="submission" date="2018-10" db="EMBL/GenBank/DDBJ databases">
        <title>Acidithiobacillus sulfuriphilus sp. nov.: an extremely acidophilic sulfur-oxidizing chemolithotroph isolated from a neutral pH environment.</title>
        <authorList>
            <person name="Falagan C."/>
            <person name="Moya-Beltran A."/>
            <person name="Quatrini R."/>
            <person name="Johnson D.B."/>
        </authorList>
    </citation>
    <scope>NUCLEOTIDE SEQUENCE [LARGE SCALE GENOMIC DNA]</scope>
    <source>
        <strain evidence="8">CJ-2</strain>
    </source>
</reference>
<dbReference type="OrthoDB" id="5288753at2"/>
<feature type="site" description="Important for catalytic activity" evidence="7">
    <location>
        <position position="216"/>
    </location>
</feature>
<evidence type="ECO:0000313" key="8">
    <source>
        <dbReference type="EMBL" id="RNF57776.1"/>
    </source>
</evidence>
<dbReference type="EC" id="4.2.2.29" evidence="7"/>
<organism evidence="8">
    <name type="scientific">Acidithiobacillus sulfuriphilus</name>
    <dbReference type="NCBI Taxonomy" id="1867749"/>
    <lineage>
        <taxon>Bacteria</taxon>
        <taxon>Pseudomonadati</taxon>
        <taxon>Pseudomonadota</taxon>
        <taxon>Acidithiobacillia</taxon>
        <taxon>Acidithiobacillales</taxon>
        <taxon>Acidithiobacillaceae</taxon>
        <taxon>Acidithiobacillus</taxon>
    </lineage>
</organism>